<evidence type="ECO:0000313" key="4">
    <source>
        <dbReference type="Proteomes" id="UP000448575"/>
    </source>
</evidence>
<name>A0A6N9HB08_9BURK</name>
<sequence length="146" mass="16766">MEAISEIQTELELMRQDAKRQLLGTIVLGIMAGFLAFVGQSALAQARPLLEPSFGTWQSIYTFVLWALALAWLAALAQQALHFQSMNERYAAQCRLDAIYHERAVRAQVAEELRQRQRAESDARQHDVNERAKRNKKVERSTKFDY</sequence>
<protein>
    <submittedName>
        <fullName evidence="3">Uncharacterized protein</fullName>
    </submittedName>
</protein>
<comment type="caution">
    <text evidence="3">The sequence shown here is derived from an EMBL/GenBank/DDBJ whole genome shotgun (WGS) entry which is preliminary data.</text>
</comment>
<dbReference type="Proteomes" id="UP000448575">
    <property type="component" value="Unassembled WGS sequence"/>
</dbReference>
<keyword evidence="4" id="KW-1185">Reference proteome</keyword>
<evidence type="ECO:0000256" key="2">
    <source>
        <dbReference type="SAM" id="Phobius"/>
    </source>
</evidence>
<feature type="transmembrane region" description="Helical" evidence="2">
    <location>
        <begin position="59"/>
        <end position="77"/>
    </location>
</feature>
<dbReference type="AlphaFoldDB" id="A0A6N9HB08"/>
<evidence type="ECO:0000313" key="3">
    <source>
        <dbReference type="EMBL" id="MYN00674.1"/>
    </source>
</evidence>
<organism evidence="3 4">
    <name type="scientific">Pseudoduganella guangdongensis</name>
    <dbReference type="NCBI Taxonomy" id="2692179"/>
    <lineage>
        <taxon>Bacteria</taxon>
        <taxon>Pseudomonadati</taxon>
        <taxon>Pseudomonadota</taxon>
        <taxon>Betaproteobacteria</taxon>
        <taxon>Burkholderiales</taxon>
        <taxon>Oxalobacteraceae</taxon>
        <taxon>Telluria group</taxon>
        <taxon>Pseudoduganella</taxon>
    </lineage>
</organism>
<dbReference type="RefSeq" id="WP_161023691.1">
    <property type="nucleotide sequence ID" value="NZ_WWCJ01000001.1"/>
</dbReference>
<proteinExistence type="predicted"/>
<accession>A0A6N9HB08</accession>
<feature type="region of interest" description="Disordered" evidence="1">
    <location>
        <begin position="116"/>
        <end position="146"/>
    </location>
</feature>
<gene>
    <name evidence="3" type="ORF">GTP41_01035</name>
</gene>
<dbReference type="EMBL" id="WWCJ01000001">
    <property type="protein sequence ID" value="MYN00674.1"/>
    <property type="molecule type" value="Genomic_DNA"/>
</dbReference>
<feature type="transmembrane region" description="Helical" evidence="2">
    <location>
        <begin position="21"/>
        <end position="39"/>
    </location>
</feature>
<reference evidence="3 4" key="1">
    <citation type="submission" date="2019-12" db="EMBL/GenBank/DDBJ databases">
        <title>Novel species isolated from a subtropical stream in China.</title>
        <authorList>
            <person name="Lu H."/>
        </authorList>
    </citation>
    <scope>NUCLEOTIDE SEQUENCE [LARGE SCALE GENOMIC DNA]</scope>
    <source>
        <strain evidence="3 4">DS3</strain>
    </source>
</reference>
<evidence type="ECO:0000256" key="1">
    <source>
        <dbReference type="SAM" id="MobiDB-lite"/>
    </source>
</evidence>
<keyword evidence="2" id="KW-0812">Transmembrane</keyword>
<keyword evidence="2" id="KW-0472">Membrane</keyword>
<keyword evidence="2" id="KW-1133">Transmembrane helix</keyword>